<sequence length="213" mass="24116">MNRYWAEGLIVEPSSLHDGDESWFKDRPVQVAGHLFPPRFRIWLSCNATGVDMCVALEVDRGGFVEQENATTVGGVSSDQEKDRIRAAARRLALPLALSMIPYGPFQATEEGWEWIVDGWGPPRIRRLGDVMPDPQIVLVKELRRRTGPRWWSTYLPRIEKTAQIIWDAPADLSTRQVIETLVCPGMHVGRTTAYEDLATARELGLLPERRVP</sequence>
<dbReference type="GeneID" id="95452365"/>
<keyword evidence="2" id="KW-1185">Reference proteome</keyword>
<dbReference type="RefSeq" id="WP_152369432.1">
    <property type="nucleotide sequence ID" value="NZ_CP023693.1"/>
</dbReference>
<dbReference type="EMBL" id="CP023693">
    <property type="protein sequence ID" value="QEV30938.1"/>
    <property type="molecule type" value="Genomic_DNA"/>
</dbReference>
<gene>
    <name evidence="1" type="ORF">CP977_00955</name>
</gene>
<organism evidence="1 2">
    <name type="scientific">Streptomyces cinereoruber</name>
    <dbReference type="NCBI Taxonomy" id="67260"/>
    <lineage>
        <taxon>Bacteria</taxon>
        <taxon>Bacillati</taxon>
        <taxon>Actinomycetota</taxon>
        <taxon>Actinomycetes</taxon>
        <taxon>Kitasatosporales</taxon>
        <taxon>Streptomycetaceae</taxon>
        <taxon>Streptomyces</taxon>
    </lineage>
</organism>
<reference evidence="1 2" key="1">
    <citation type="submission" date="2017-09" db="EMBL/GenBank/DDBJ databases">
        <authorList>
            <person name="Lee N."/>
            <person name="Cho B.-K."/>
        </authorList>
    </citation>
    <scope>NUCLEOTIDE SEQUENCE [LARGE SCALE GENOMIC DNA]</scope>
    <source>
        <strain evidence="1 2">ATCC 19740</strain>
    </source>
</reference>
<evidence type="ECO:0000313" key="2">
    <source>
        <dbReference type="Proteomes" id="UP000326029"/>
    </source>
</evidence>
<evidence type="ECO:0000313" key="1">
    <source>
        <dbReference type="EMBL" id="QEV30938.1"/>
    </source>
</evidence>
<protein>
    <submittedName>
        <fullName evidence="1">Uncharacterized protein</fullName>
    </submittedName>
</protein>
<name>A0ABX6B962_9ACTN</name>
<proteinExistence type="predicted"/>
<dbReference type="Proteomes" id="UP000326029">
    <property type="component" value="Chromosome"/>
</dbReference>
<accession>A0ABX6B962</accession>